<dbReference type="RefSeq" id="WP_223676412.1">
    <property type="nucleotide sequence ID" value="NZ_JAINZW010000004.1"/>
</dbReference>
<reference evidence="2 3" key="1">
    <citation type="submission" date="2021-09" db="EMBL/GenBank/DDBJ databases">
        <title>Lysobacter sp. 13A isolated from the river sediment.</title>
        <authorList>
            <person name="Liu H."/>
            <person name="Li S."/>
            <person name="Mao S."/>
        </authorList>
    </citation>
    <scope>NUCLEOTIDE SEQUENCE [LARGE SCALE GENOMIC DNA]</scope>
    <source>
        <strain evidence="2 3">13A</strain>
    </source>
</reference>
<proteinExistence type="predicted"/>
<keyword evidence="3" id="KW-1185">Reference proteome</keyword>
<protein>
    <submittedName>
        <fullName evidence="2">FixH family protein</fullName>
    </submittedName>
</protein>
<evidence type="ECO:0000256" key="1">
    <source>
        <dbReference type="SAM" id="Phobius"/>
    </source>
</evidence>
<dbReference type="Pfam" id="PF05751">
    <property type="entry name" value="FixH"/>
    <property type="match status" value="1"/>
</dbReference>
<name>A0ABS7T804_9GAMM</name>
<accession>A0ABS7T804</accession>
<keyword evidence="1" id="KW-0472">Membrane</keyword>
<sequence>MSSFFSHWRNPVIWLVIGLPLVAIVAGVGLIVVSVRSGGSDAVPEEVRRTAQVQMADLGPDARAAQLQLRAVVRVDRELGFVDVIPAAGDFPEEAALVLTLVHPAAQASDRRLELQRSDAGWRSDAIDTDAITAGAWNLVLQDDAATWRLQGRLDEGTLAAVVQPALKGPAGR</sequence>
<keyword evidence="1" id="KW-0812">Transmembrane</keyword>
<dbReference type="EMBL" id="JAINZW010000004">
    <property type="protein sequence ID" value="MBZ4039975.1"/>
    <property type="molecule type" value="Genomic_DNA"/>
</dbReference>
<organism evidence="2 3">
    <name type="scientific">Novilysobacter selenitireducens</name>
    <dbReference type="NCBI Taxonomy" id="2872639"/>
    <lineage>
        <taxon>Bacteria</taxon>
        <taxon>Pseudomonadati</taxon>
        <taxon>Pseudomonadota</taxon>
        <taxon>Gammaproteobacteria</taxon>
        <taxon>Lysobacterales</taxon>
        <taxon>Lysobacteraceae</taxon>
        <taxon>Novilysobacter</taxon>
    </lineage>
</organism>
<keyword evidence="1" id="KW-1133">Transmembrane helix</keyword>
<evidence type="ECO:0000313" key="3">
    <source>
        <dbReference type="Proteomes" id="UP001430954"/>
    </source>
</evidence>
<comment type="caution">
    <text evidence="2">The sequence shown here is derived from an EMBL/GenBank/DDBJ whole genome shotgun (WGS) entry which is preliminary data.</text>
</comment>
<feature type="transmembrane region" description="Helical" evidence="1">
    <location>
        <begin position="12"/>
        <end position="33"/>
    </location>
</feature>
<gene>
    <name evidence="2" type="ORF">K6753_10590</name>
</gene>
<dbReference type="InterPro" id="IPR008620">
    <property type="entry name" value="FixH"/>
</dbReference>
<evidence type="ECO:0000313" key="2">
    <source>
        <dbReference type="EMBL" id="MBZ4039975.1"/>
    </source>
</evidence>
<dbReference type="Proteomes" id="UP001430954">
    <property type="component" value="Unassembled WGS sequence"/>
</dbReference>